<dbReference type="InterPro" id="IPR008927">
    <property type="entry name" value="6-PGluconate_DH-like_C_sf"/>
</dbReference>
<proteinExistence type="inferred from homology"/>
<protein>
    <recommendedName>
        <fullName evidence="4">2-dehydropantoate 2-reductase</fullName>
        <ecNumber evidence="3">1.1.1.169</ecNumber>
    </recommendedName>
    <alternativeName>
        <fullName evidence="8">Ketopantoate reductase</fullName>
    </alternativeName>
</protein>
<dbReference type="Proteomes" id="UP001501310">
    <property type="component" value="Unassembled WGS sequence"/>
</dbReference>
<dbReference type="SUPFAM" id="SSF51735">
    <property type="entry name" value="NAD(P)-binding Rossmann-fold domains"/>
    <property type="match status" value="1"/>
</dbReference>
<gene>
    <name evidence="12" type="ORF">GCM10022211_07810</name>
</gene>
<dbReference type="EMBL" id="BAAAZD010000001">
    <property type="protein sequence ID" value="GAA4000033.1"/>
    <property type="molecule type" value="Genomic_DNA"/>
</dbReference>
<dbReference type="Pfam" id="PF08546">
    <property type="entry name" value="ApbA_C"/>
    <property type="match status" value="1"/>
</dbReference>
<evidence type="ECO:0000256" key="7">
    <source>
        <dbReference type="ARBA" id="ARBA00023002"/>
    </source>
</evidence>
<evidence type="ECO:0000259" key="11">
    <source>
        <dbReference type="Pfam" id="PF08546"/>
    </source>
</evidence>
<organism evidence="12 13">
    <name type="scientific">Sphingomonas humi</name>
    <dbReference type="NCBI Taxonomy" id="335630"/>
    <lineage>
        <taxon>Bacteria</taxon>
        <taxon>Pseudomonadati</taxon>
        <taxon>Pseudomonadota</taxon>
        <taxon>Alphaproteobacteria</taxon>
        <taxon>Sphingomonadales</taxon>
        <taxon>Sphingomonadaceae</taxon>
        <taxon>Sphingomonas</taxon>
    </lineage>
</organism>
<dbReference type="InterPro" id="IPR013328">
    <property type="entry name" value="6PGD_dom2"/>
</dbReference>
<dbReference type="SUPFAM" id="SSF48179">
    <property type="entry name" value="6-phosphogluconate dehydrogenase C-terminal domain-like"/>
    <property type="match status" value="1"/>
</dbReference>
<name>A0ABP7RNU1_9SPHN</name>
<keyword evidence="13" id="KW-1185">Reference proteome</keyword>
<dbReference type="Gene3D" id="3.40.50.720">
    <property type="entry name" value="NAD(P)-binding Rossmann-like Domain"/>
    <property type="match status" value="1"/>
</dbReference>
<accession>A0ABP7RNU1</accession>
<dbReference type="NCBIfam" id="TIGR00745">
    <property type="entry name" value="apbA_panE"/>
    <property type="match status" value="1"/>
</dbReference>
<dbReference type="EC" id="1.1.1.169" evidence="3"/>
<keyword evidence="6" id="KW-0521">NADP</keyword>
<dbReference type="InterPro" id="IPR050838">
    <property type="entry name" value="Ketopantoate_reductase"/>
</dbReference>
<comment type="caution">
    <text evidence="12">The sequence shown here is derived from an EMBL/GenBank/DDBJ whole genome shotgun (WGS) entry which is preliminary data.</text>
</comment>
<keyword evidence="7" id="KW-0560">Oxidoreductase</keyword>
<comment type="pathway">
    <text evidence="1">Cofactor biosynthesis; (R)-pantothenate biosynthesis; (R)-pantoate from 3-methyl-2-oxobutanoate: step 2/2.</text>
</comment>
<evidence type="ECO:0000313" key="13">
    <source>
        <dbReference type="Proteomes" id="UP001501310"/>
    </source>
</evidence>
<evidence type="ECO:0000313" key="12">
    <source>
        <dbReference type="EMBL" id="GAA4000033.1"/>
    </source>
</evidence>
<feature type="domain" description="Ketopantoate reductase N-terminal" evidence="10">
    <location>
        <begin position="29"/>
        <end position="178"/>
    </location>
</feature>
<evidence type="ECO:0000256" key="1">
    <source>
        <dbReference type="ARBA" id="ARBA00004994"/>
    </source>
</evidence>
<comment type="catalytic activity">
    <reaction evidence="9">
        <text>(R)-pantoate + NADP(+) = 2-dehydropantoate + NADPH + H(+)</text>
        <dbReference type="Rhea" id="RHEA:16233"/>
        <dbReference type="ChEBI" id="CHEBI:11561"/>
        <dbReference type="ChEBI" id="CHEBI:15378"/>
        <dbReference type="ChEBI" id="CHEBI:15980"/>
        <dbReference type="ChEBI" id="CHEBI:57783"/>
        <dbReference type="ChEBI" id="CHEBI:58349"/>
        <dbReference type="EC" id="1.1.1.169"/>
    </reaction>
</comment>
<dbReference type="PANTHER" id="PTHR43765">
    <property type="entry name" value="2-DEHYDROPANTOATE 2-REDUCTASE-RELATED"/>
    <property type="match status" value="1"/>
</dbReference>
<dbReference type="InterPro" id="IPR013332">
    <property type="entry name" value="KPR_N"/>
</dbReference>
<evidence type="ECO:0000256" key="6">
    <source>
        <dbReference type="ARBA" id="ARBA00022857"/>
    </source>
</evidence>
<dbReference type="NCBIfam" id="NF006083">
    <property type="entry name" value="PRK08229.1"/>
    <property type="match status" value="1"/>
</dbReference>
<dbReference type="InterPro" id="IPR013752">
    <property type="entry name" value="KPA_reductase"/>
</dbReference>
<dbReference type="InterPro" id="IPR036291">
    <property type="entry name" value="NAD(P)-bd_dom_sf"/>
</dbReference>
<evidence type="ECO:0000256" key="4">
    <source>
        <dbReference type="ARBA" id="ARBA00019465"/>
    </source>
</evidence>
<keyword evidence="5" id="KW-0566">Pantothenate biosynthesis</keyword>
<reference evidence="13" key="1">
    <citation type="journal article" date="2019" name="Int. J. Syst. Evol. Microbiol.">
        <title>The Global Catalogue of Microorganisms (GCM) 10K type strain sequencing project: providing services to taxonomists for standard genome sequencing and annotation.</title>
        <authorList>
            <consortium name="The Broad Institute Genomics Platform"/>
            <consortium name="The Broad Institute Genome Sequencing Center for Infectious Disease"/>
            <person name="Wu L."/>
            <person name="Ma J."/>
        </authorList>
    </citation>
    <scope>NUCLEOTIDE SEQUENCE [LARGE SCALE GENOMIC DNA]</scope>
    <source>
        <strain evidence="13">JCM 16603</strain>
    </source>
</reference>
<dbReference type="Gene3D" id="1.10.1040.10">
    <property type="entry name" value="N-(1-d-carboxylethyl)-l-norvaline Dehydrogenase, domain 2"/>
    <property type="match status" value="1"/>
</dbReference>
<evidence type="ECO:0000259" key="10">
    <source>
        <dbReference type="Pfam" id="PF02558"/>
    </source>
</evidence>
<evidence type="ECO:0000256" key="8">
    <source>
        <dbReference type="ARBA" id="ARBA00032024"/>
    </source>
</evidence>
<feature type="domain" description="Ketopantoate reductase C-terminal" evidence="11">
    <location>
        <begin position="201"/>
        <end position="335"/>
    </location>
</feature>
<evidence type="ECO:0000256" key="3">
    <source>
        <dbReference type="ARBA" id="ARBA00013014"/>
    </source>
</evidence>
<evidence type="ECO:0000256" key="9">
    <source>
        <dbReference type="ARBA" id="ARBA00048793"/>
    </source>
</evidence>
<dbReference type="PANTHER" id="PTHR43765:SF2">
    <property type="entry name" value="2-DEHYDROPANTOATE 2-REDUCTASE"/>
    <property type="match status" value="1"/>
</dbReference>
<dbReference type="Pfam" id="PF02558">
    <property type="entry name" value="ApbA"/>
    <property type="match status" value="1"/>
</dbReference>
<evidence type="ECO:0000256" key="2">
    <source>
        <dbReference type="ARBA" id="ARBA00007870"/>
    </source>
</evidence>
<evidence type="ECO:0000256" key="5">
    <source>
        <dbReference type="ARBA" id="ARBA00022655"/>
    </source>
</evidence>
<comment type="similarity">
    <text evidence="2">Belongs to the ketopantoate reductase family.</text>
</comment>
<dbReference type="InterPro" id="IPR003710">
    <property type="entry name" value="ApbA"/>
</dbReference>
<sequence length="355" mass="37434">MVTALSFRVALALSTAWRWRTNPGVQGKIVIAGAGSIGCFIGGLLSLGGADVVLLARPRIADELGRHGLTLTSLEGWTEELAPGALAVETDPATALREASLVLVTVKSGATAEMATLIAAHAPASAAVISLQNGLANADVLRAALPGRRVHAGMVSFNVLHRGEGRFHRGTSGPVIVEAGAPPLSAPHLDILQHAEMRAVLAGKLVYNLNNALNALSGLTLREQLADRRWRRILAAAQDEALRLFRAEGIEPWSLGKVPVTRFPAILRLPDFLFRLVSRRGVRIDASARSSMWEDLERGRRTEIDELQGAVITRAAALDLPTPVNRAIADAVRAAEAAGAGSPKLLPGDLAGPLS</sequence>